<protein>
    <submittedName>
        <fullName evidence="1">Uncharacterized protein</fullName>
    </submittedName>
</protein>
<name>A0A6C0DBH3_9ZZZZ</name>
<dbReference type="EMBL" id="MN739572">
    <property type="protein sequence ID" value="QHT13514.1"/>
    <property type="molecule type" value="Genomic_DNA"/>
</dbReference>
<sequence length="41" mass="5009">MDFYQIQYSPIQKPEQKQRIVIKKKKIIIYGSRIIKTNKKN</sequence>
<proteinExistence type="predicted"/>
<accession>A0A6C0DBH3</accession>
<dbReference type="AlphaFoldDB" id="A0A6C0DBH3"/>
<organism evidence="1">
    <name type="scientific">viral metagenome</name>
    <dbReference type="NCBI Taxonomy" id="1070528"/>
    <lineage>
        <taxon>unclassified sequences</taxon>
        <taxon>metagenomes</taxon>
        <taxon>organismal metagenomes</taxon>
    </lineage>
</organism>
<reference evidence="1" key="1">
    <citation type="journal article" date="2020" name="Nature">
        <title>Giant virus diversity and host interactions through global metagenomics.</title>
        <authorList>
            <person name="Schulz F."/>
            <person name="Roux S."/>
            <person name="Paez-Espino D."/>
            <person name="Jungbluth S."/>
            <person name="Walsh D.A."/>
            <person name="Denef V.J."/>
            <person name="McMahon K.D."/>
            <person name="Konstantinidis K.T."/>
            <person name="Eloe-Fadrosh E.A."/>
            <person name="Kyrpides N.C."/>
            <person name="Woyke T."/>
        </authorList>
    </citation>
    <scope>NUCLEOTIDE SEQUENCE</scope>
    <source>
        <strain evidence="1">GVMAG-M-3300023174-131</strain>
    </source>
</reference>
<evidence type="ECO:0000313" key="1">
    <source>
        <dbReference type="EMBL" id="QHT13514.1"/>
    </source>
</evidence>